<reference evidence="1 2" key="1">
    <citation type="submission" date="2020-04" db="EMBL/GenBank/DDBJ databases">
        <authorList>
            <person name="De Canck E."/>
        </authorList>
    </citation>
    <scope>NUCLEOTIDE SEQUENCE [LARGE SCALE GENOMIC DNA]</scope>
    <source>
        <strain evidence="1 2">LMG 24238</strain>
    </source>
</reference>
<organism evidence="1 2">
    <name type="scientific">Paraburkholderia sediminicola</name>
    <dbReference type="NCBI Taxonomy" id="458836"/>
    <lineage>
        <taxon>Bacteria</taxon>
        <taxon>Pseudomonadati</taxon>
        <taxon>Pseudomonadota</taxon>
        <taxon>Betaproteobacteria</taxon>
        <taxon>Burkholderiales</taxon>
        <taxon>Burkholderiaceae</taxon>
        <taxon>Paraburkholderia</taxon>
    </lineage>
</organism>
<accession>A0A6J5A0W3</accession>
<evidence type="ECO:0000313" key="2">
    <source>
        <dbReference type="Proteomes" id="UP000494255"/>
    </source>
</evidence>
<name>A0A6J5A0W3_9BURK</name>
<dbReference type="EMBL" id="CADIKC010000001">
    <property type="protein sequence ID" value="CAB3649016.1"/>
    <property type="molecule type" value="Genomic_DNA"/>
</dbReference>
<dbReference type="AlphaFoldDB" id="A0A6J5A0W3"/>
<evidence type="ECO:0000313" key="1">
    <source>
        <dbReference type="EMBL" id="CAB3649016.1"/>
    </source>
</evidence>
<protein>
    <submittedName>
        <fullName evidence="1">Uncharacterized protein</fullName>
    </submittedName>
</protein>
<dbReference type="Proteomes" id="UP000494255">
    <property type="component" value="Unassembled WGS sequence"/>
</dbReference>
<sequence length="33" mass="3553">MHCAALAQIQILTDQTVLAWFLHLLAACMGIGV</sequence>
<keyword evidence="2" id="KW-1185">Reference proteome</keyword>
<proteinExistence type="predicted"/>
<gene>
    <name evidence="1" type="ORF">LMG24238_01006</name>
</gene>